<feature type="region of interest" description="Disordered" evidence="9">
    <location>
        <begin position="329"/>
        <end position="383"/>
    </location>
</feature>
<dbReference type="InterPro" id="IPR045191">
    <property type="entry name" value="MBR1/2-like"/>
</dbReference>
<dbReference type="InterPro" id="IPR001841">
    <property type="entry name" value="Znf_RING"/>
</dbReference>
<evidence type="ECO:0000256" key="5">
    <source>
        <dbReference type="ARBA" id="ARBA00022771"/>
    </source>
</evidence>
<dbReference type="GO" id="GO:0008270">
    <property type="term" value="F:zinc ion binding"/>
    <property type="evidence" value="ECO:0007669"/>
    <property type="project" value="UniProtKB-KW"/>
</dbReference>
<dbReference type="Pfam" id="PF13639">
    <property type="entry name" value="zf-RING_2"/>
    <property type="match status" value="2"/>
</dbReference>
<dbReference type="Proteomes" id="UP001189624">
    <property type="component" value="Chromosome 3"/>
</dbReference>
<dbReference type="SUPFAM" id="SSF57850">
    <property type="entry name" value="RING/U-box"/>
    <property type="match status" value="2"/>
</dbReference>
<evidence type="ECO:0000256" key="1">
    <source>
        <dbReference type="ARBA" id="ARBA00000900"/>
    </source>
</evidence>
<evidence type="ECO:0000256" key="9">
    <source>
        <dbReference type="SAM" id="MobiDB-lite"/>
    </source>
</evidence>
<feature type="region of interest" description="Disordered" evidence="9">
    <location>
        <begin position="62"/>
        <end position="83"/>
    </location>
</feature>
<dbReference type="GO" id="GO:0061630">
    <property type="term" value="F:ubiquitin protein ligase activity"/>
    <property type="evidence" value="ECO:0007669"/>
    <property type="project" value="UniProtKB-EC"/>
</dbReference>
<dbReference type="InterPro" id="IPR013083">
    <property type="entry name" value="Znf_RING/FYVE/PHD"/>
</dbReference>
<reference evidence="11" key="1">
    <citation type="submission" date="2023-10" db="EMBL/GenBank/DDBJ databases">
        <authorList>
            <person name="Domelevo Entfellner J.-B."/>
        </authorList>
    </citation>
    <scope>NUCLEOTIDE SEQUENCE</scope>
</reference>
<evidence type="ECO:0000256" key="6">
    <source>
        <dbReference type="ARBA" id="ARBA00022786"/>
    </source>
</evidence>
<sequence length="1107" mass="120881">MSSMESGSSGQANGNSHYEEGFFDGFPHPEVDLPQESANNRLSTAPLHEAPNVEGFLQPVVNLPQQGDNNRLSTAPPQEAPNVDVQPVLNLPQQDDNNNGTSSDVLLHQTPVAPDSNITSSNSLAGSNSNTVNIPRKRSFPDHASGNFHRGESSSMGQQHSGEDKRLATESEVRANNNVNPPNAGAPIPPNNAGAPIRQRNGGVPVRPRIARAPIRPRIARTPISMQNAGAPIRPPNTRANGNANTNIGRNASHAVIPSQASLYFNGARQPSHPCFRPVQPITFQASSFMSSATPTVNNIIVRTIPDSRSSPCPHPRFDIVIPFYEHPSTSTWAPPQASPGMNHSAGANSSGTQNHQSPQQTSASATPPNVVSAETRRSLPPQVQTIVDSLSHGRGLIFEVDFRTNTFEQIQSPEPSTGLSLETIMQRMESETYQDVRGDHPEGNTERCPVCVEKFENGSQIGKLHSCEHKFHFDCIKQWLLQKNICPVCRRVAVQVLKIYTVEVQSVRNCVTQSSQLSLLFSALISADPVGGSAGHDNANNQNESSPHLSIETLERLLPLFPRISTEEGFPQPELNLPQHGANNSGTRTNVPIHETPFIAPESNLFSSSSFFGTPPNRSENVDLSLNFGLSRQGATISSAVIPSSNVAPSVHGSNSNSVNIPRKRSFPDHVSREFHQGESSNMGQETGEIKRAATESHVIANNNMNSSPPSFSLMQQQHQFLRDDHANPNNAITTVPPPITRANRITNNERRDYHGLIPSEASSYFNGGSTHSLQSPLQSSSHALILSEASLHFNGGSTDSVHTSLQSSHSVHPLSFHSWSFMSNSSSNVNIISMRNAPHSISSPCPHAGGDTMIPFYENGNNMVGPLLTSMGNFPTYRPNRSYVDTNSDTDRETARRALSFVLPHQFEPSESETLELLPGIVGNLGRVRNAQANTYYPLSDHASSSTWVPPQGSRGMHHSDAASGTSNHHSLGEIPPFPSLETLRAFPSEFQSLLHSLRDGRGLMLEQIENPEIFEMSPPSTGLSQEMIAQHMERETFLVVDEDNPEEDQEKCPVCLEEYANGEDIGKLHSCVHKFHFHCIKQWLMQKNLCPVCRRTALDMIIFE</sequence>
<feature type="compositionally biased region" description="Polar residues" evidence="9">
    <location>
        <begin position="942"/>
        <end position="951"/>
    </location>
</feature>
<feature type="region of interest" description="Disordered" evidence="9">
    <location>
        <begin position="942"/>
        <end position="973"/>
    </location>
</feature>
<keyword evidence="12" id="KW-1185">Reference proteome</keyword>
<evidence type="ECO:0000256" key="4">
    <source>
        <dbReference type="ARBA" id="ARBA00022723"/>
    </source>
</evidence>
<evidence type="ECO:0000313" key="11">
    <source>
        <dbReference type="EMBL" id="CAJ1942837.1"/>
    </source>
</evidence>
<evidence type="ECO:0000256" key="8">
    <source>
        <dbReference type="PROSITE-ProRule" id="PRU00175"/>
    </source>
</evidence>
<dbReference type="PANTHER" id="PTHR22937:SF163">
    <property type="entry name" value="RING-TYPE E3 UBIQUITIN TRANSFERASE"/>
    <property type="match status" value="1"/>
</dbReference>
<dbReference type="AlphaFoldDB" id="A0AA86VGT9"/>
<feature type="compositionally biased region" description="Basic and acidic residues" evidence="9">
    <location>
        <begin position="161"/>
        <end position="173"/>
    </location>
</feature>
<gene>
    <name evidence="11" type="ORF">AYBTSS11_LOCUS11045</name>
</gene>
<keyword evidence="6" id="KW-0833">Ubl conjugation pathway</keyword>
<feature type="region of interest" description="Disordered" evidence="9">
    <location>
        <begin position="1"/>
        <end position="38"/>
    </location>
</feature>
<accession>A0AA86VGT9</accession>
<evidence type="ECO:0000259" key="10">
    <source>
        <dbReference type="PROSITE" id="PS50089"/>
    </source>
</evidence>
<keyword evidence="4" id="KW-0479">Metal-binding</keyword>
<keyword evidence="3" id="KW-0808">Transferase</keyword>
<feature type="compositionally biased region" description="Polar residues" evidence="9">
    <location>
        <begin position="63"/>
        <end position="76"/>
    </location>
</feature>
<feature type="domain" description="RING-type" evidence="10">
    <location>
        <begin position="449"/>
        <end position="491"/>
    </location>
</feature>
<proteinExistence type="predicted"/>
<evidence type="ECO:0000256" key="3">
    <source>
        <dbReference type="ARBA" id="ARBA00022679"/>
    </source>
</evidence>
<feature type="compositionally biased region" description="Low complexity" evidence="9">
    <location>
        <begin position="174"/>
        <end position="198"/>
    </location>
</feature>
<protein>
    <recommendedName>
        <fullName evidence="2">RING-type E3 ubiquitin transferase</fullName>
        <ecNumber evidence="2">2.3.2.27</ecNumber>
    </recommendedName>
</protein>
<dbReference type="PANTHER" id="PTHR22937">
    <property type="entry name" value="E3 UBIQUITIN-PROTEIN LIGASE RNF165"/>
    <property type="match status" value="1"/>
</dbReference>
<feature type="region of interest" description="Disordered" evidence="9">
    <location>
        <begin position="112"/>
        <end position="204"/>
    </location>
</feature>
<dbReference type="EC" id="2.3.2.27" evidence="2"/>
<feature type="compositionally biased region" description="Polar residues" evidence="9">
    <location>
        <begin position="329"/>
        <end position="370"/>
    </location>
</feature>
<dbReference type="Gramene" id="rna-AYBTSS11_LOCUS11045">
    <property type="protein sequence ID" value="CAJ1942837.1"/>
    <property type="gene ID" value="gene-AYBTSS11_LOCUS11045"/>
</dbReference>
<evidence type="ECO:0000256" key="2">
    <source>
        <dbReference type="ARBA" id="ARBA00012483"/>
    </source>
</evidence>
<keyword evidence="5 8" id="KW-0863">Zinc-finger</keyword>
<evidence type="ECO:0000256" key="7">
    <source>
        <dbReference type="ARBA" id="ARBA00022833"/>
    </source>
</evidence>
<dbReference type="Gene3D" id="3.30.40.10">
    <property type="entry name" value="Zinc/RING finger domain, C3HC4 (zinc finger)"/>
    <property type="match status" value="2"/>
</dbReference>
<feature type="compositionally biased region" description="Polar residues" evidence="9">
    <location>
        <begin position="116"/>
        <end position="133"/>
    </location>
</feature>
<dbReference type="PROSITE" id="PS50089">
    <property type="entry name" value="ZF_RING_2"/>
    <property type="match status" value="2"/>
</dbReference>
<feature type="domain" description="RING-type" evidence="10">
    <location>
        <begin position="1055"/>
        <end position="1097"/>
    </location>
</feature>
<dbReference type="SMART" id="SM00184">
    <property type="entry name" value="RING"/>
    <property type="match status" value="2"/>
</dbReference>
<comment type="catalytic activity">
    <reaction evidence="1">
        <text>S-ubiquitinyl-[E2 ubiquitin-conjugating enzyme]-L-cysteine + [acceptor protein]-L-lysine = [E2 ubiquitin-conjugating enzyme]-L-cysteine + N(6)-ubiquitinyl-[acceptor protein]-L-lysine.</text>
        <dbReference type="EC" id="2.3.2.27"/>
    </reaction>
</comment>
<keyword evidence="7" id="KW-0862">Zinc</keyword>
<evidence type="ECO:0000313" key="12">
    <source>
        <dbReference type="Proteomes" id="UP001189624"/>
    </source>
</evidence>
<dbReference type="EMBL" id="OY731400">
    <property type="protein sequence ID" value="CAJ1942837.1"/>
    <property type="molecule type" value="Genomic_DNA"/>
</dbReference>
<name>A0AA86VGT9_9FABA</name>
<feature type="compositionally biased region" description="Polar residues" evidence="9">
    <location>
        <begin position="1"/>
        <end position="16"/>
    </location>
</feature>
<organism evidence="11 12">
    <name type="scientific">Sphenostylis stenocarpa</name>
    <dbReference type="NCBI Taxonomy" id="92480"/>
    <lineage>
        <taxon>Eukaryota</taxon>
        <taxon>Viridiplantae</taxon>
        <taxon>Streptophyta</taxon>
        <taxon>Embryophyta</taxon>
        <taxon>Tracheophyta</taxon>
        <taxon>Spermatophyta</taxon>
        <taxon>Magnoliopsida</taxon>
        <taxon>eudicotyledons</taxon>
        <taxon>Gunneridae</taxon>
        <taxon>Pentapetalae</taxon>
        <taxon>rosids</taxon>
        <taxon>fabids</taxon>
        <taxon>Fabales</taxon>
        <taxon>Fabaceae</taxon>
        <taxon>Papilionoideae</taxon>
        <taxon>50 kb inversion clade</taxon>
        <taxon>NPAAA clade</taxon>
        <taxon>indigoferoid/millettioid clade</taxon>
        <taxon>Phaseoleae</taxon>
        <taxon>Sphenostylis</taxon>
    </lineage>
</organism>